<dbReference type="Proteomes" id="UP000019678">
    <property type="component" value="Unassembled WGS sequence"/>
</dbReference>
<evidence type="ECO:0000256" key="1">
    <source>
        <dbReference type="SAM" id="Phobius"/>
    </source>
</evidence>
<keyword evidence="1" id="KW-0472">Membrane</keyword>
<keyword evidence="1" id="KW-0812">Transmembrane</keyword>
<keyword evidence="1" id="KW-1133">Transmembrane helix</keyword>
<dbReference type="InterPro" id="IPR005325">
    <property type="entry name" value="DUF308_memb"/>
</dbReference>
<feature type="transmembrane region" description="Helical" evidence="1">
    <location>
        <begin position="105"/>
        <end position="129"/>
    </location>
</feature>
<dbReference type="PANTHER" id="PTHR34989:SF1">
    <property type="entry name" value="PROTEIN HDED"/>
    <property type="match status" value="1"/>
</dbReference>
<feature type="transmembrane region" description="Helical" evidence="1">
    <location>
        <begin position="79"/>
        <end position="99"/>
    </location>
</feature>
<dbReference type="AlphaFoldDB" id="A0A017TFI3"/>
<dbReference type="PANTHER" id="PTHR34989">
    <property type="entry name" value="PROTEIN HDED"/>
    <property type="match status" value="1"/>
</dbReference>
<gene>
    <name evidence="2" type="ORF">CAP_8188</name>
</gene>
<evidence type="ECO:0000313" key="3">
    <source>
        <dbReference type="Proteomes" id="UP000019678"/>
    </source>
</evidence>
<dbReference type="EMBL" id="ASRX01000008">
    <property type="protein sequence ID" value="EYF07687.1"/>
    <property type="molecule type" value="Genomic_DNA"/>
</dbReference>
<dbReference type="Pfam" id="PF03729">
    <property type="entry name" value="DUF308"/>
    <property type="match status" value="1"/>
</dbReference>
<keyword evidence="3" id="KW-1185">Reference proteome</keyword>
<name>A0A017TFI3_9BACT</name>
<organism evidence="2 3">
    <name type="scientific">Chondromyces apiculatus DSM 436</name>
    <dbReference type="NCBI Taxonomy" id="1192034"/>
    <lineage>
        <taxon>Bacteria</taxon>
        <taxon>Pseudomonadati</taxon>
        <taxon>Myxococcota</taxon>
        <taxon>Polyangia</taxon>
        <taxon>Polyangiales</taxon>
        <taxon>Polyangiaceae</taxon>
        <taxon>Chondromyces</taxon>
    </lineage>
</organism>
<dbReference type="eggNOG" id="COG3247">
    <property type="taxonomic scope" value="Bacteria"/>
</dbReference>
<comment type="caution">
    <text evidence="2">The sequence shown here is derived from an EMBL/GenBank/DDBJ whole genome shotgun (WGS) entry which is preliminary data.</text>
</comment>
<dbReference type="InterPro" id="IPR052712">
    <property type="entry name" value="Acid_resist_chaperone_HdeD"/>
</dbReference>
<dbReference type="STRING" id="1192034.CAP_8188"/>
<evidence type="ECO:0000313" key="2">
    <source>
        <dbReference type="EMBL" id="EYF07687.1"/>
    </source>
</evidence>
<feature type="transmembrane region" description="Helical" evidence="1">
    <location>
        <begin position="136"/>
        <end position="156"/>
    </location>
</feature>
<proteinExistence type="predicted"/>
<sequence length="192" mass="19726">MDLRLIGQGEVRASSWRDPERTSDLMSGAGALLVVLGGVAILMPFTATFVTAFFVGALLFAGGGVRLRHALDDKSAPDFGWMALTAGAYMLAGVLVAAFPGMALLTMTLMLGSFLVIGGGLKVGCALALRGVARWGVLFADGVVTLALGVLLWAGFPENALWALGVVVGVDMIIGGAAMVALSSGLRRLQMG</sequence>
<reference evidence="2 3" key="1">
    <citation type="submission" date="2013-05" db="EMBL/GenBank/DDBJ databases">
        <title>Genome assembly of Chondromyces apiculatus DSM 436.</title>
        <authorList>
            <person name="Sharma G."/>
            <person name="Khatri I."/>
            <person name="Kaur C."/>
            <person name="Mayilraj S."/>
            <person name="Subramanian S."/>
        </authorList>
    </citation>
    <scope>NUCLEOTIDE SEQUENCE [LARGE SCALE GENOMIC DNA]</scope>
    <source>
        <strain evidence="2 3">DSM 436</strain>
    </source>
</reference>
<accession>A0A017TFI3</accession>
<protein>
    <recommendedName>
        <fullName evidence="4">HdeD protein</fullName>
    </recommendedName>
</protein>
<dbReference type="RefSeq" id="WP_052374287.1">
    <property type="nucleotide sequence ID" value="NZ_ASRX01000008.1"/>
</dbReference>
<dbReference type="GO" id="GO:0005886">
    <property type="term" value="C:plasma membrane"/>
    <property type="evidence" value="ECO:0007669"/>
    <property type="project" value="TreeGrafter"/>
</dbReference>
<evidence type="ECO:0008006" key="4">
    <source>
        <dbReference type="Google" id="ProtNLM"/>
    </source>
</evidence>
<feature type="transmembrane region" description="Helical" evidence="1">
    <location>
        <begin position="162"/>
        <end position="182"/>
    </location>
</feature>